<protein>
    <submittedName>
        <fullName evidence="4">Uncharacterized protein</fullName>
    </submittedName>
</protein>
<feature type="transmembrane region" description="Helical" evidence="2">
    <location>
        <begin position="176"/>
        <end position="196"/>
    </location>
</feature>
<keyword evidence="2" id="KW-0812">Transmembrane</keyword>
<name>A0AAU9IJP9_9CILI</name>
<keyword evidence="2" id="KW-1133">Transmembrane helix</keyword>
<accession>A0AAU9IJP9</accession>
<sequence>MKIWFFAVVALAIASEEPEPINDQERNDEVAQSETRTRWVACLLISRTKLIKDFDSISEIYTESSFKKEFIQRRIIADILYKCDKVLTSKQAEELLVAEDINLEAPGIKELTIIDKEFYLNEKSDIRLTQQQEELVKKILIEANKVDEEIEVEAPIVDDFDPSVYSQNKDLLPTGLYYPGLIGGVFLLIGLGFFIIKRVSSLKNQKEDKVAPAKKKSRKDKKDQ</sequence>
<feature type="signal peptide" evidence="3">
    <location>
        <begin position="1"/>
        <end position="18"/>
    </location>
</feature>
<organism evidence="4 5">
    <name type="scientific">Blepharisma stoltei</name>
    <dbReference type="NCBI Taxonomy" id="1481888"/>
    <lineage>
        <taxon>Eukaryota</taxon>
        <taxon>Sar</taxon>
        <taxon>Alveolata</taxon>
        <taxon>Ciliophora</taxon>
        <taxon>Postciliodesmatophora</taxon>
        <taxon>Heterotrichea</taxon>
        <taxon>Heterotrichida</taxon>
        <taxon>Blepharismidae</taxon>
        <taxon>Blepharisma</taxon>
    </lineage>
</organism>
<feature type="compositionally biased region" description="Basic residues" evidence="1">
    <location>
        <begin position="212"/>
        <end position="224"/>
    </location>
</feature>
<evidence type="ECO:0000313" key="4">
    <source>
        <dbReference type="EMBL" id="CAG9313417.1"/>
    </source>
</evidence>
<evidence type="ECO:0000256" key="1">
    <source>
        <dbReference type="SAM" id="MobiDB-lite"/>
    </source>
</evidence>
<dbReference type="EMBL" id="CAJZBQ010000010">
    <property type="protein sequence ID" value="CAG9313417.1"/>
    <property type="molecule type" value="Genomic_DNA"/>
</dbReference>
<keyword evidence="3" id="KW-0732">Signal</keyword>
<feature type="chain" id="PRO_5043964523" evidence="3">
    <location>
        <begin position="19"/>
        <end position="224"/>
    </location>
</feature>
<comment type="caution">
    <text evidence="4">The sequence shown here is derived from an EMBL/GenBank/DDBJ whole genome shotgun (WGS) entry which is preliminary data.</text>
</comment>
<dbReference type="AlphaFoldDB" id="A0AAU9IJP9"/>
<keyword evidence="5" id="KW-1185">Reference proteome</keyword>
<gene>
    <name evidence="4" type="ORF">BSTOLATCC_MIC8686</name>
</gene>
<evidence type="ECO:0000256" key="3">
    <source>
        <dbReference type="SAM" id="SignalP"/>
    </source>
</evidence>
<keyword evidence="2" id="KW-0472">Membrane</keyword>
<reference evidence="4" key="1">
    <citation type="submission" date="2021-09" db="EMBL/GenBank/DDBJ databases">
        <authorList>
            <consortium name="AG Swart"/>
            <person name="Singh M."/>
            <person name="Singh A."/>
            <person name="Seah K."/>
            <person name="Emmerich C."/>
        </authorList>
    </citation>
    <scope>NUCLEOTIDE SEQUENCE</scope>
    <source>
        <strain evidence="4">ATCC30299</strain>
    </source>
</reference>
<proteinExistence type="predicted"/>
<evidence type="ECO:0000313" key="5">
    <source>
        <dbReference type="Proteomes" id="UP001162131"/>
    </source>
</evidence>
<feature type="region of interest" description="Disordered" evidence="1">
    <location>
        <begin position="204"/>
        <end position="224"/>
    </location>
</feature>
<evidence type="ECO:0000256" key="2">
    <source>
        <dbReference type="SAM" id="Phobius"/>
    </source>
</evidence>
<dbReference type="Proteomes" id="UP001162131">
    <property type="component" value="Unassembled WGS sequence"/>
</dbReference>